<proteinExistence type="predicted"/>
<name>A0ACB9ACW1_CICIN</name>
<reference evidence="2" key="1">
    <citation type="journal article" date="2022" name="Mol. Ecol. Resour.">
        <title>The genomes of chicory, endive, great burdock and yacon provide insights into Asteraceae palaeo-polyploidization history and plant inulin production.</title>
        <authorList>
            <person name="Fan W."/>
            <person name="Wang S."/>
            <person name="Wang H."/>
            <person name="Wang A."/>
            <person name="Jiang F."/>
            <person name="Liu H."/>
            <person name="Zhao H."/>
            <person name="Xu D."/>
            <person name="Zhang Y."/>
        </authorList>
    </citation>
    <scope>NUCLEOTIDE SEQUENCE [LARGE SCALE GENOMIC DNA]</scope>
    <source>
        <strain evidence="2">cv. Punajuju</strain>
    </source>
</reference>
<comment type="caution">
    <text evidence="1">The sequence shown here is derived from an EMBL/GenBank/DDBJ whole genome shotgun (WGS) entry which is preliminary data.</text>
</comment>
<gene>
    <name evidence="1" type="ORF">L2E82_36632</name>
</gene>
<accession>A0ACB9ACW1</accession>
<protein>
    <submittedName>
        <fullName evidence="1">Uncharacterized protein</fullName>
    </submittedName>
</protein>
<reference evidence="1 2" key="2">
    <citation type="journal article" date="2022" name="Mol. Ecol. Resour.">
        <title>The genomes of chicory, endive, great burdock and yacon provide insights into Asteraceae paleo-polyploidization history and plant inulin production.</title>
        <authorList>
            <person name="Fan W."/>
            <person name="Wang S."/>
            <person name="Wang H."/>
            <person name="Wang A."/>
            <person name="Jiang F."/>
            <person name="Liu H."/>
            <person name="Zhao H."/>
            <person name="Xu D."/>
            <person name="Zhang Y."/>
        </authorList>
    </citation>
    <scope>NUCLEOTIDE SEQUENCE [LARGE SCALE GENOMIC DNA]</scope>
    <source>
        <strain evidence="2">cv. Punajuju</strain>
        <tissue evidence="1">Leaves</tissue>
    </source>
</reference>
<keyword evidence="2" id="KW-1185">Reference proteome</keyword>
<dbReference type="EMBL" id="CM042015">
    <property type="protein sequence ID" value="KAI3707795.1"/>
    <property type="molecule type" value="Genomic_DNA"/>
</dbReference>
<organism evidence="1 2">
    <name type="scientific">Cichorium intybus</name>
    <name type="common">Chicory</name>
    <dbReference type="NCBI Taxonomy" id="13427"/>
    <lineage>
        <taxon>Eukaryota</taxon>
        <taxon>Viridiplantae</taxon>
        <taxon>Streptophyta</taxon>
        <taxon>Embryophyta</taxon>
        <taxon>Tracheophyta</taxon>
        <taxon>Spermatophyta</taxon>
        <taxon>Magnoliopsida</taxon>
        <taxon>eudicotyledons</taxon>
        <taxon>Gunneridae</taxon>
        <taxon>Pentapetalae</taxon>
        <taxon>asterids</taxon>
        <taxon>campanulids</taxon>
        <taxon>Asterales</taxon>
        <taxon>Asteraceae</taxon>
        <taxon>Cichorioideae</taxon>
        <taxon>Cichorieae</taxon>
        <taxon>Cichoriinae</taxon>
        <taxon>Cichorium</taxon>
    </lineage>
</organism>
<dbReference type="Proteomes" id="UP001055811">
    <property type="component" value="Linkage Group LG07"/>
</dbReference>
<evidence type="ECO:0000313" key="2">
    <source>
        <dbReference type="Proteomes" id="UP001055811"/>
    </source>
</evidence>
<sequence length="547" mass="61931">MDRCPEAHFISKDSCFPQDHEIKSIYEGMKAKVQNYVATGNDEKLADMFDAKFTREDHPTVIQVLLDNSVDVDVSGHAMPNLIYVSREKRKAIPHNFKAGALNVLLRVSETMTNAPIILTVDCDMYSNDPKTPLEALCYFLDPSTSSDIAYLQCPQIFHGTNRDDLYGAEIKFVFQINMAGLDGMLGPIHVGTGCFFQRRAFYGGPSSDIKSSIPSQSIQSSQVLTQAHEVAGCNYETQTEWGNELGYRYGSLVEDFYTGYRLQCQGWRSVFHFPKRPAFLGNAPMNLHDLLNQTQRWSIGLLDVAFCKFNPFTTGLKVLPFFQTLCYIHYISWPIWCIPVTIYAILPQLALIRGFTIFPKVFDPWFLLHCFLFIGAYCQDFLEFKLGGGTTRGWYNNQRAWIVRSVSSYTFAVMEYTLTKLQVSTSGFNVTSKVVDEERRRMYEKGMMEFGLESPFFYPLSVAGLVNLVAFIYGVVQLIKYGGLEDLFVQFFLAGFGVVNSWPVYEAMVLRSDHAKMPLKITVMSIGLTSIICLAAPLVFQIDVTK</sequence>
<evidence type="ECO:0000313" key="1">
    <source>
        <dbReference type="EMBL" id="KAI3707795.1"/>
    </source>
</evidence>